<sequence length="387" mass="44234">MIADDCLGHLEVVYQKFFHFECFFNVYDVLCDKKITSIATEEYMDKNEEPKTFVSLEDFDFIGGFNLRISEADLSKIREHLALANEHKTRYFIPSVLKTSDVNCAAEECYFRSRRGSDIGKELGLLFQNNDYHPICLLKTGKVNCDSNEIGGHHSLSDDKKKLLDEHYKKDNASYLLPTAEVTSDEEYLCPALECSKFSSKIGYKIIGLRIRYHTKTYHPECFAEMGKVIMDGEEIGNYHKLSYSQKLRLRKLYKKSNDFGIPLIEKAIRNDYCTLPDCLAANGQPSKFPWPYTIKQDVLQVKFHGDIYHPSCFKSTQKVNLDVKVFRGYSGLDDEVKQELALNFMQNVVTGNVAVEDLNANWNASGTLDNLAMDNLLIQPPAKKSL</sequence>
<evidence type="ECO:0000313" key="2">
    <source>
        <dbReference type="WBParaSite" id="PDA_v2.g3199.t1"/>
    </source>
</evidence>
<evidence type="ECO:0000313" key="1">
    <source>
        <dbReference type="Proteomes" id="UP000887578"/>
    </source>
</evidence>
<keyword evidence="1" id="KW-1185">Reference proteome</keyword>
<dbReference type="AlphaFoldDB" id="A0A914QI01"/>
<protein>
    <submittedName>
        <fullName evidence="2">Uncharacterized protein</fullName>
    </submittedName>
</protein>
<accession>A0A914QI01</accession>
<reference evidence="2" key="1">
    <citation type="submission" date="2022-11" db="UniProtKB">
        <authorList>
            <consortium name="WormBaseParasite"/>
        </authorList>
    </citation>
    <scope>IDENTIFICATION</scope>
</reference>
<organism evidence="1 2">
    <name type="scientific">Panagrolaimus davidi</name>
    <dbReference type="NCBI Taxonomy" id="227884"/>
    <lineage>
        <taxon>Eukaryota</taxon>
        <taxon>Metazoa</taxon>
        <taxon>Ecdysozoa</taxon>
        <taxon>Nematoda</taxon>
        <taxon>Chromadorea</taxon>
        <taxon>Rhabditida</taxon>
        <taxon>Tylenchina</taxon>
        <taxon>Panagrolaimomorpha</taxon>
        <taxon>Panagrolaimoidea</taxon>
        <taxon>Panagrolaimidae</taxon>
        <taxon>Panagrolaimus</taxon>
    </lineage>
</organism>
<name>A0A914QI01_9BILA</name>
<dbReference type="WBParaSite" id="PDA_v2.g3199.t1">
    <property type="protein sequence ID" value="PDA_v2.g3199.t1"/>
    <property type="gene ID" value="PDA_v2.g3199"/>
</dbReference>
<proteinExistence type="predicted"/>
<dbReference type="Proteomes" id="UP000887578">
    <property type="component" value="Unplaced"/>
</dbReference>